<sequence>MHLGSAAQYDRLESRLIDLIYAALVDEGAWGDFLRELATCTPNGQSTLFFHDEFSAAGSISLSHGVDREFERLYPQYAPKNLWMQNLHKRPIGLGVRSEFMVPFAEVKKSEYYNDLLRSFGIESGIGITLQRSGSLNFLLSVIGARQPDADEQRAADMLTRLAPHLTRVFKIYGQAHERSSLLAIGQALAAHETGVMRVGPGRKIQWLNDAARALVGSGDGLHRDAADRLRLADETLDAALGQMVELGVPQDARSRTLTGIIRRSGAALRVTLAGSGQSLVERYFAGPTVTVLLSEEQHGGMLPADLVAATFNLTMREAEVTMALVAGHSLQAIAATLNISYETTRAHLKQVFAKTGTRRQAELLARLYAVGRAQK</sequence>
<evidence type="ECO:0000313" key="6">
    <source>
        <dbReference type="Proteomes" id="UP000269692"/>
    </source>
</evidence>
<dbReference type="SMART" id="SM00421">
    <property type="entry name" value="HTH_LUXR"/>
    <property type="match status" value="1"/>
</dbReference>
<dbReference type="PROSITE" id="PS50043">
    <property type="entry name" value="HTH_LUXR_2"/>
    <property type="match status" value="1"/>
</dbReference>
<dbReference type="SUPFAM" id="SSF46894">
    <property type="entry name" value="C-terminal effector domain of the bipartite response regulators"/>
    <property type="match status" value="1"/>
</dbReference>
<dbReference type="AlphaFoldDB" id="A0A3L7AG66"/>
<accession>A0A3L7AG66</accession>
<organism evidence="5 6">
    <name type="scientific">Xanthobacter tagetidis</name>
    <dbReference type="NCBI Taxonomy" id="60216"/>
    <lineage>
        <taxon>Bacteria</taxon>
        <taxon>Pseudomonadati</taxon>
        <taxon>Pseudomonadota</taxon>
        <taxon>Alphaproteobacteria</taxon>
        <taxon>Hyphomicrobiales</taxon>
        <taxon>Xanthobacteraceae</taxon>
        <taxon>Xanthobacter</taxon>
    </lineage>
</organism>
<dbReference type="OrthoDB" id="7917312at2"/>
<dbReference type="PANTHER" id="PTHR44688:SF16">
    <property type="entry name" value="DNA-BINDING TRANSCRIPTIONAL ACTIVATOR DEVR_DOSR"/>
    <property type="match status" value="1"/>
</dbReference>
<proteinExistence type="predicted"/>
<evidence type="ECO:0000256" key="3">
    <source>
        <dbReference type="ARBA" id="ARBA00023163"/>
    </source>
</evidence>
<dbReference type="GO" id="GO:0006355">
    <property type="term" value="P:regulation of DNA-templated transcription"/>
    <property type="evidence" value="ECO:0007669"/>
    <property type="project" value="InterPro"/>
</dbReference>
<comment type="caution">
    <text evidence="5">The sequence shown here is derived from an EMBL/GenBank/DDBJ whole genome shotgun (WGS) entry which is preliminary data.</text>
</comment>
<keyword evidence="6" id="KW-1185">Reference proteome</keyword>
<dbReference type="Gene3D" id="1.10.10.10">
    <property type="entry name" value="Winged helix-like DNA-binding domain superfamily/Winged helix DNA-binding domain"/>
    <property type="match status" value="1"/>
</dbReference>
<evidence type="ECO:0000256" key="1">
    <source>
        <dbReference type="ARBA" id="ARBA00023015"/>
    </source>
</evidence>
<dbReference type="GO" id="GO:0003677">
    <property type="term" value="F:DNA binding"/>
    <property type="evidence" value="ECO:0007669"/>
    <property type="project" value="UniProtKB-KW"/>
</dbReference>
<keyword evidence="2" id="KW-0238">DNA-binding</keyword>
<evidence type="ECO:0000259" key="4">
    <source>
        <dbReference type="PROSITE" id="PS50043"/>
    </source>
</evidence>
<dbReference type="Pfam" id="PF00196">
    <property type="entry name" value="GerE"/>
    <property type="match status" value="1"/>
</dbReference>
<dbReference type="RefSeq" id="WP_121623455.1">
    <property type="nucleotide sequence ID" value="NZ_JACIIW010000001.1"/>
</dbReference>
<dbReference type="PANTHER" id="PTHR44688">
    <property type="entry name" value="DNA-BINDING TRANSCRIPTIONAL ACTIVATOR DEVR_DOSR"/>
    <property type="match status" value="1"/>
</dbReference>
<dbReference type="PRINTS" id="PR00038">
    <property type="entry name" value="HTHLUXR"/>
</dbReference>
<gene>
    <name evidence="5" type="ORF">D9R14_11370</name>
</gene>
<evidence type="ECO:0000313" key="5">
    <source>
        <dbReference type="EMBL" id="RLP78402.1"/>
    </source>
</evidence>
<protein>
    <submittedName>
        <fullName evidence="5">Helix-turn-helix transcriptional regulator</fullName>
    </submittedName>
</protein>
<dbReference type="InterPro" id="IPR000792">
    <property type="entry name" value="Tscrpt_reg_LuxR_C"/>
</dbReference>
<feature type="domain" description="HTH luxR-type" evidence="4">
    <location>
        <begin position="307"/>
        <end position="372"/>
    </location>
</feature>
<dbReference type="Proteomes" id="UP000269692">
    <property type="component" value="Unassembled WGS sequence"/>
</dbReference>
<reference evidence="5 6" key="1">
    <citation type="submission" date="2018-10" db="EMBL/GenBank/DDBJ databases">
        <title>Xanthobacter tagetidis genome sequencing and assembly.</title>
        <authorList>
            <person name="Maclea K.S."/>
            <person name="Goen A.E."/>
            <person name="Fatima S.A."/>
        </authorList>
    </citation>
    <scope>NUCLEOTIDE SEQUENCE [LARGE SCALE GENOMIC DNA]</scope>
    <source>
        <strain evidence="5 6">ATCC 700314</strain>
    </source>
</reference>
<dbReference type="EMBL" id="RCTF01000008">
    <property type="protein sequence ID" value="RLP78402.1"/>
    <property type="molecule type" value="Genomic_DNA"/>
</dbReference>
<keyword evidence="1" id="KW-0805">Transcription regulation</keyword>
<dbReference type="InterPro" id="IPR016032">
    <property type="entry name" value="Sig_transdc_resp-reg_C-effctor"/>
</dbReference>
<evidence type="ECO:0000256" key="2">
    <source>
        <dbReference type="ARBA" id="ARBA00023125"/>
    </source>
</evidence>
<dbReference type="InterPro" id="IPR036388">
    <property type="entry name" value="WH-like_DNA-bd_sf"/>
</dbReference>
<keyword evidence="3" id="KW-0804">Transcription</keyword>
<name>A0A3L7AG66_9HYPH</name>